<gene>
    <name evidence="4" type="ORF">KCG34_01740</name>
</gene>
<dbReference type="Gene3D" id="3.40.605.10">
    <property type="entry name" value="Aldehyde Dehydrogenase, Chain A, domain 1"/>
    <property type="match status" value="1"/>
</dbReference>
<comment type="similarity">
    <text evidence="1">Belongs to the aldehyde dehydrogenase family.</text>
</comment>
<evidence type="ECO:0000256" key="1">
    <source>
        <dbReference type="ARBA" id="ARBA00009986"/>
    </source>
</evidence>
<evidence type="ECO:0000313" key="4">
    <source>
        <dbReference type="EMBL" id="QUD88635.1"/>
    </source>
</evidence>
<dbReference type="InterPro" id="IPR050740">
    <property type="entry name" value="Aldehyde_DH_Superfamily"/>
</dbReference>
<proteinExistence type="inferred from homology"/>
<sequence length="152" mass="16372">MWHRFRTWLRHVERCLAEGGRILTGGAPVLRLGTFFAPTVVVGLPANSVLNSEETFGPLAGLIPFDDESEAIRIANDTRSGLAAYFYTRDASRIFRISEALHYGMVGANTGAVSSETAPFGGVKESGIGCEGSRHGLDDYLNLKLTAIAVPM</sequence>
<dbReference type="KEGG" id="caul:KCG34_01740"/>
<dbReference type="Gene3D" id="3.40.309.10">
    <property type="entry name" value="Aldehyde Dehydrogenase, Chain A, domain 2"/>
    <property type="match status" value="1"/>
</dbReference>
<dbReference type="PANTHER" id="PTHR43353">
    <property type="entry name" value="SUCCINATE-SEMIALDEHYDE DEHYDROGENASE, MITOCHONDRIAL"/>
    <property type="match status" value="1"/>
</dbReference>
<dbReference type="InterPro" id="IPR016162">
    <property type="entry name" value="Ald_DH_N"/>
</dbReference>
<name>A0A975IVC4_9CAUL</name>
<evidence type="ECO:0000259" key="3">
    <source>
        <dbReference type="Pfam" id="PF00171"/>
    </source>
</evidence>
<reference evidence="4" key="1">
    <citation type="submission" date="2021-04" db="EMBL/GenBank/DDBJ databases">
        <title>The complete genome sequence of Caulobacter sp. S6.</title>
        <authorList>
            <person name="Tang Y."/>
            <person name="Ouyang W."/>
            <person name="Liu Q."/>
            <person name="Huang B."/>
            <person name="Guo Z."/>
            <person name="Lei P."/>
        </authorList>
    </citation>
    <scope>NUCLEOTIDE SEQUENCE</scope>
    <source>
        <strain evidence="4">S6</strain>
    </source>
</reference>
<dbReference type="InterPro" id="IPR016161">
    <property type="entry name" value="Ald_DH/histidinol_DH"/>
</dbReference>
<dbReference type="Proteomes" id="UP000676409">
    <property type="component" value="Chromosome"/>
</dbReference>
<dbReference type="InterPro" id="IPR015590">
    <property type="entry name" value="Aldehyde_DH_dom"/>
</dbReference>
<dbReference type="SUPFAM" id="SSF53720">
    <property type="entry name" value="ALDH-like"/>
    <property type="match status" value="1"/>
</dbReference>
<keyword evidence="5" id="KW-1185">Reference proteome</keyword>
<dbReference type="PANTHER" id="PTHR43353:SF5">
    <property type="entry name" value="SUCCINATE-SEMIALDEHYDE DEHYDROGENASE, MITOCHONDRIAL"/>
    <property type="match status" value="1"/>
</dbReference>
<keyword evidence="2" id="KW-0560">Oxidoreductase</keyword>
<evidence type="ECO:0000313" key="5">
    <source>
        <dbReference type="Proteomes" id="UP000676409"/>
    </source>
</evidence>
<accession>A0A975IVC4</accession>
<dbReference type="InterPro" id="IPR016163">
    <property type="entry name" value="Ald_DH_C"/>
</dbReference>
<protein>
    <submittedName>
        <fullName evidence="4">Aldehyde dehydrogenase family protein</fullName>
    </submittedName>
</protein>
<organism evidence="4 5">
    <name type="scientific">Phenylobacterium montanum</name>
    <dbReference type="NCBI Taxonomy" id="2823693"/>
    <lineage>
        <taxon>Bacteria</taxon>
        <taxon>Pseudomonadati</taxon>
        <taxon>Pseudomonadota</taxon>
        <taxon>Alphaproteobacteria</taxon>
        <taxon>Caulobacterales</taxon>
        <taxon>Caulobacteraceae</taxon>
        <taxon>Phenylobacterium</taxon>
    </lineage>
</organism>
<dbReference type="GO" id="GO:0004777">
    <property type="term" value="F:succinate-semialdehyde dehydrogenase (NAD+) activity"/>
    <property type="evidence" value="ECO:0007669"/>
    <property type="project" value="TreeGrafter"/>
</dbReference>
<dbReference type="Pfam" id="PF00171">
    <property type="entry name" value="Aldedh"/>
    <property type="match status" value="1"/>
</dbReference>
<dbReference type="AlphaFoldDB" id="A0A975IVC4"/>
<evidence type="ECO:0000256" key="2">
    <source>
        <dbReference type="ARBA" id="ARBA00023002"/>
    </source>
</evidence>
<dbReference type="GO" id="GO:0009450">
    <property type="term" value="P:gamma-aminobutyric acid catabolic process"/>
    <property type="evidence" value="ECO:0007669"/>
    <property type="project" value="TreeGrafter"/>
</dbReference>
<feature type="domain" description="Aldehyde dehydrogenase" evidence="3">
    <location>
        <begin position="6"/>
        <end position="144"/>
    </location>
</feature>
<dbReference type="RefSeq" id="WP_211938685.1">
    <property type="nucleotide sequence ID" value="NZ_CP073078.1"/>
</dbReference>
<dbReference type="EMBL" id="CP073078">
    <property type="protein sequence ID" value="QUD88635.1"/>
    <property type="molecule type" value="Genomic_DNA"/>
</dbReference>